<accession>A0A8J3CDJ9</accession>
<name>A0A8J3CDJ9_9PSEU</name>
<dbReference type="RefSeq" id="WP_189059494.1">
    <property type="nucleotide sequence ID" value="NZ_BMMK01000018.1"/>
</dbReference>
<feature type="compositionally biased region" description="Low complexity" evidence="1">
    <location>
        <begin position="529"/>
        <end position="543"/>
    </location>
</feature>
<dbReference type="AlphaFoldDB" id="A0A8J3CDJ9"/>
<organism evidence="2 3">
    <name type="scientific">Longimycelium tulufanense</name>
    <dbReference type="NCBI Taxonomy" id="907463"/>
    <lineage>
        <taxon>Bacteria</taxon>
        <taxon>Bacillati</taxon>
        <taxon>Actinomycetota</taxon>
        <taxon>Actinomycetes</taxon>
        <taxon>Pseudonocardiales</taxon>
        <taxon>Pseudonocardiaceae</taxon>
        <taxon>Longimycelium</taxon>
    </lineage>
</organism>
<keyword evidence="3" id="KW-1185">Reference proteome</keyword>
<feature type="region of interest" description="Disordered" evidence="1">
    <location>
        <begin position="1054"/>
        <end position="1218"/>
    </location>
</feature>
<feature type="region of interest" description="Disordered" evidence="1">
    <location>
        <begin position="500"/>
        <end position="1041"/>
    </location>
</feature>
<evidence type="ECO:0000313" key="2">
    <source>
        <dbReference type="EMBL" id="GGM63654.1"/>
    </source>
</evidence>
<evidence type="ECO:0000256" key="1">
    <source>
        <dbReference type="SAM" id="MobiDB-lite"/>
    </source>
</evidence>
<feature type="compositionally biased region" description="Low complexity" evidence="1">
    <location>
        <begin position="1092"/>
        <end position="1101"/>
    </location>
</feature>
<feature type="compositionally biased region" description="Basic and acidic residues" evidence="1">
    <location>
        <begin position="1021"/>
        <end position="1035"/>
    </location>
</feature>
<feature type="compositionally biased region" description="Basic and acidic residues" evidence="1">
    <location>
        <begin position="1104"/>
        <end position="1115"/>
    </location>
</feature>
<dbReference type="EMBL" id="BMMK01000018">
    <property type="protein sequence ID" value="GGM63654.1"/>
    <property type="molecule type" value="Genomic_DNA"/>
</dbReference>
<feature type="compositionally biased region" description="Low complexity" evidence="1">
    <location>
        <begin position="968"/>
        <end position="980"/>
    </location>
</feature>
<feature type="region of interest" description="Disordered" evidence="1">
    <location>
        <begin position="375"/>
        <end position="484"/>
    </location>
</feature>
<feature type="compositionally biased region" description="Basic and acidic residues" evidence="1">
    <location>
        <begin position="1056"/>
        <end position="1076"/>
    </location>
</feature>
<evidence type="ECO:0000313" key="3">
    <source>
        <dbReference type="Proteomes" id="UP000637578"/>
    </source>
</evidence>
<feature type="compositionally biased region" description="Low complexity" evidence="1">
    <location>
        <begin position="552"/>
        <end position="564"/>
    </location>
</feature>
<feature type="compositionally biased region" description="Pro residues" evidence="1">
    <location>
        <begin position="867"/>
        <end position="922"/>
    </location>
</feature>
<comment type="caution">
    <text evidence="2">The sequence shown here is derived from an EMBL/GenBank/DDBJ whole genome shotgun (WGS) entry which is preliminary data.</text>
</comment>
<proteinExistence type="predicted"/>
<protein>
    <submittedName>
        <fullName evidence="2">Uncharacterized protein</fullName>
    </submittedName>
</protein>
<feature type="compositionally biased region" description="Basic and acidic residues" evidence="1">
    <location>
        <begin position="726"/>
        <end position="746"/>
    </location>
</feature>
<reference evidence="2" key="2">
    <citation type="submission" date="2020-09" db="EMBL/GenBank/DDBJ databases">
        <authorList>
            <person name="Sun Q."/>
            <person name="Zhou Y."/>
        </authorList>
    </citation>
    <scope>NUCLEOTIDE SEQUENCE</scope>
    <source>
        <strain evidence="2">CGMCC 4.5737</strain>
    </source>
</reference>
<gene>
    <name evidence="2" type="ORF">GCM10012275_37800</name>
</gene>
<sequence>MAARGVAPTEDEAGELFEPAWRLRWRAPELAMVLADRAGRTAMLRRDETTRLRAELLAVFALNRLGRGVLAAERAVVALRAAEAERETELARLLRVELAYCARAAGAPLTGFGVLRPVLADDDVPTGLRAAALVQLAECMAHLGRGGELIDSLHEADRLYRDDEQLDHDVRVLVRGQLRAVAAAHHRRWGDPDAAADAARDGLALLAELRAPESDAGLVSGRLTVELVCASLDADQPDDALAAAAPVLDRPVRAPAAEPVGWTRVALATRLHLPAGESAEASDLLRDAADSAQRHQLDPLLAESLISLSHVHESAGDLGEALSCLRTAYRAERRRQRAVHSVRVRLAEEFAAMRKEFTALRGEPAGLRGQVATLLRPRETGKGRAWSSGQAANLGRTGEPTSPGTHGPPVPFARSAKSGPTGGEYTGDDSPGESRTEARLTPLWPGLGVSSHTERPGRDTGASVLRSTPAEATPTASDSAVAADSPGLPARAFDLLAFGPSAKAGGHSEAAATGGRRRRRPPWEDEPQARAAAAEPPGADRPATGAPDDSARVGGSMAGSGSAAIPLVGALPAETSGTDEEAPAAGGEWQVVPRRQGGRRRRKDDPDEDEATTLGPPDLPAAAGSALSMLLQPRPGPDDKPAIGPVPAERAGPSPGRHRSIEERPPGVDDTSVGSEGRLAAESLNAREELSDEGYVGKRRARSADEAPATTWSIPLGDKPAGANRPWDEPTGRRARRAAAETEHSPSYDPLLGPLPIGESGPKPPLAKEDIPSGTGLAGGLGDSDPLSAAGVRDASVSELAGLGSRPPSERDAGAELSVRATGPGSPRGDAPAGGSSLDGDPTGSGKERPGLVPGLPGSGAQRRPDPYPGPPPVPPTPEPEPVPPTPEPSPIPPMPEPSPIPPSPEPTPVPPTEPRPLPEPESAPKSTSSLPLDMAAVRSTDPRELVAQLMAAVAHSEREERDDETAARTTGGTTPATAGDSRSSSSAEQSLGGARAAAVSEGRRRREVEQEAIESASRSRHLEPVRSDPTRAEPDLPANAKLADLLAEAMAAYEATRREHPEMDGFDTARSDRGADQSWNKPASAHREDVATAAEAGTETDGTEGRETDEERTLPRTAPLVAEESSLLVPSTPSGIDPLDWRVRPNAPAVSFDADPLDPDATPPTGLPPLTAVDEQRFRPGLLDGPQLSDRVGRHGLADAPSDDVWTPPDTRRSHGR</sequence>
<reference evidence="2" key="1">
    <citation type="journal article" date="2014" name="Int. J. Syst. Evol. Microbiol.">
        <title>Complete genome sequence of Corynebacterium casei LMG S-19264T (=DSM 44701T), isolated from a smear-ripened cheese.</title>
        <authorList>
            <consortium name="US DOE Joint Genome Institute (JGI-PGF)"/>
            <person name="Walter F."/>
            <person name="Albersmeier A."/>
            <person name="Kalinowski J."/>
            <person name="Ruckert C."/>
        </authorList>
    </citation>
    <scope>NUCLEOTIDE SEQUENCE</scope>
    <source>
        <strain evidence="2">CGMCC 4.5737</strain>
    </source>
</reference>
<dbReference type="Proteomes" id="UP000637578">
    <property type="component" value="Unassembled WGS sequence"/>
</dbReference>
<feature type="compositionally biased region" description="Polar residues" evidence="1">
    <location>
        <begin position="981"/>
        <end position="990"/>
    </location>
</feature>